<organism evidence="1 2">
    <name type="scientific">Heterorhabditis bacteriophora</name>
    <name type="common">Entomopathogenic nematode worm</name>
    <dbReference type="NCBI Taxonomy" id="37862"/>
    <lineage>
        <taxon>Eukaryota</taxon>
        <taxon>Metazoa</taxon>
        <taxon>Ecdysozoa</taxon>
        <taxon>Nematoda</taxon>
        <taxon>Chromadorea</taxon>
        <taxon>Rhabditida</taxon>
        <taxon>Rhabditina</taxon>
        <taxon>Rhabditomorpha</taxon>
        <taxon>Strongyloidea</taxon>
        <taxon>Heterorhabditidae</taxon>
        <taxon>Heterorhabditis</taxon>
    </lineage>
</organism>
<protein>
    <submittedName>
        <fullName evidence="2">Arm-DNA-bind_5 domain-containing protein</fullName>
    </submittedName>
</protein>
<name>A0A1I7WVT8_HETBA</name>
<accession>A0A1I7WVT8</accession>
<proteinExistence type="predicted"/>
<reference evidence="2" key="1">
    <citation type="submission" date="2016-11" db="UniProtKB">
        <authorList>
            <consortium name="WormBaseParasite"/>
        </authorList>
    </citation>
    <scope>IDENTIFICATION</scope>
</reference>
<dbReference type="WBParaSite" id="Hba_09289">
    <property type="protein sequence ID" value="Hba_09289"/>
    <property type="gene ID" value="Hba_09289"/>
</dbReference>
<keyword evidence="1" id="KW-1185">Reference proteome</keyword>
<evidence type="ECO:0000313" key="2">
    <source>
        <dbReference type="WBParaSite" id="Hba_09289"/>
    </source>
</evidence>
<dbReference type="Proteomes" id="UP000095283">
    <property type="component" value="Unplaced"/>
</dbReference>
<evidence type="ECO:0000313" key="1">
    <source>
        <dbReference type="Proteomes" id="UP000095283"/>
    </source>
</evidence>
<dbReference type="AlphaFoldDB" id="A0A1I7WVT8"/>
<sequence>MIRSTYKWTTYKQCISGSILRIRIYVDLKENVCAISLTGVYKKI</sequence>